<gene>
    <name evidence="1" type="ORF">ENP55_02780</name>
</gene>
<evidence type="ECO:0008006" key="2">
    <source>
        <dbReference type="Google" id="ProtNLM"/>
    </source>
</evidence>
<evidence type="ECO:0000313" key="1">
    <source>
        <dbReference type="EMBL" id="HEF87218.1"/>
    </source>
</evidence>
<sequence length="168" mass="18813">MSSPLIRLIRDEMFSRNIQVIPSSRIGEVRGLVEKALLGLDVSDARSRAIVRDMVANLEQDAETLSRARLVKAILGGEELPESFDREVLELAKRLVKAEQTILSAKNMVLGNRYLVLFTSDCRLEDRVFRKGDIALLNQNQLVKGILNDCLVTLKHPIVENSEEDGLS</sequence>
<protein>
    <recommendedName>
        <fullName evidence="2">DNA replication complex GINS family protein</fullName>
    </recommendedName>
</protein>
<organism evidence="1">
    <name type="scientific">Thermosphaera aggregans</name>
    <dbReference type="NCBI Taxonomy" id="54254"/>
    <lineage>
        <taxon>Archaea</taxon>
        <taxon>Thermoproteota</taxon>
        <taxon>Thermoprotei</taxon>
        <taxon>Desulfurococcales</taxon>
        <taxon>Desulfurococcaceae</taxon>
        <taxon>Thermosphaera</taxon>
    </lineage>
</organism>
<dbReference type="EMBL" id="DSJT01000012">
    <property type="protein sequence ID" value="HEF87218.1"/>
    <property type="molecule type" value="Genomic_DNA"/>
</dbReference>
<proteinExistence type="predicted"/>
<accession>A0A7C2FCM6</accession>
<dbReference type="AlphaFoldDB" id="A0A7C2FCM6"/>
<reference evidence="1" key="1">
    <citation type="journal article" date="2020" name="mSystems">
        <title>Genome- and Community-Level Interaction Insights into Carbon Utilization and Element Cycling Functions of Hydrothermarchaeota in Hydrothermal Sediment.</title>
        <authorList>
            <person name="Zhou Z."/>
            <person name="Liu Y."/>
            <person name="Xu W."/>
            <person name="Pan J."/>
            <person name="Luo Z.H."/>
            <person name="Li M."/>
        </authorList>
    </citation>
    <scope>NUCLEOTIDE SEQUENCE [LARGE SCALE GENOMIC DNA]</scope>
    <source>
        <strain evidence="1">SpSt-23</strain>
    </source>
</reference>
<comment type="caution">
    <text evidence="1">The sequence shown here is derived from an EMBL/GenBank/DDBJ whole genome shotgun (WGS) entry which is preliminary data.</text>
</comment>
<name>A0A7C2FCM6_9CREN</name>